<keyword evidence="3" id="KW-0106">Calcium</keyword>
<dbReference type="SUPFAM" id="SSF141072">
    <property type="entry name" value="CalX-like"/>
    <property type="match status" value="1"/>
</dbReference>
<dbReference type="GO" id="GO:0071277">
    <property type="term" value="P:cellular response to calcium ion"/>
    <property type="evidence" value="ECO:0007669"/>
    <property type="project" value="TreeGrafter"/>
</dbReference>
<accession>A0A5S5BTA4</accession>
<dbReference type="InterPro" id="IPR003644">
    <property type="entry name" value="Calx_beta"/>
</dbReference>
<dbReference type="PANTHER" id="PTHR46682">
    <property type="entry name" value="ADHESION G-PROTEIN COUPLED RECEPTOR V1"/>
    <property type="match status" value="1"/>
</dbReference>
<keyword evidence="6" id="KW-1185">Reference proteome</keyword>
<dbReference type="SUPFAM" id="SSF82171">
    <property type="entry name" value="DPP6 N-terminal domain-like"/>
    <property type="match status" value="1"/>
</dbReference>
<evidence type="ECO:0000313" key="5">
    <source>
        <dbReference type="EMBL" id="TYP70269.1"/>
    </source>
</evidence>
<dbReference type="InterPro" id="IPR026919">
    <property type="entry name" value="ADGRV1"/>
</dbReference>
<dbReference type="PANTHER" id="PTHR46682:SF1">
    <property type="entry name" value="ADHESION G-PROTEIN COUPLED RECEPTOR V1"/>
    <property type="match status" value="1"/>
</dbReference>
<keyword evidence="2" id="KW-0677">Repeat</keyword>
<proteinExistence type="predicted"/>
<comment type="caution">
    <text evidence="5">The sequence shown here is derived from an EMBL/GenBank/DDBJ whole genome shotgun (WGS) entry which is preliminary data.</text>
</comment>
<protein>
    <submittedName>
        <fullName evidence="5">Calx-beta domain-containing protein</fullName>
    </submittedName>
</protein>
<name>A0A5S5BTA4_9BACL</name>
<sequence length="487" mass="54576">MNFVPKSIYWWCIAWLATFMMFVMVVTPATAELGTGGPENAVIAMVPGNIIDFDLNRILYKREEMLYIRDRANQKDVNIPLSTGAVSSKLTANGAIFQANSNINVWEVSGGVKTIATNTGDLFSGSRNYAVFSTRTLGRTAYEIWLYNLIEGTFHNVSANNRHNAGQDFATVSNDGHLMYKNETDELIAYYDGVTTKTSYHLPGDETDAFYHGHATDGIQLVFKHWLADSNVNSLNIYRDGIEQQLDVFHDDIRDYRVNNGWLAYVSNRRSTDGIVLMAPTGTKLNIPFPNSETNIRYLSDSGDIVFSDDQHLWYTGAEMNGRLVLLAQDDFGMFEFESYPFLKMEDGHRYGFIGSNLYRFTPERSSLVLNPAQGTVGFDPKSLARKVSEGSATLYFDVYRDGSTLGELTVNYTTKAKTATANMDFKPVEGSITFKSGMRKAVIQIRLINDTVQERDESFAVKLLGQAEQIQDKIKATANVIIKDND</sequence>
<dbReference type="OrthoDB" id="9808066at2"/>
<reference evidence="5 6" key="1">
    <citation type="submission" date="2019-07" db="EMBL/GenBank/DDBJ databases">
        <title>Genomic Encyclopedia of Type Strains, Phase III (KMG-III): the genomes of soil and plant-associated and newly described type strains.</title>
        <authorList>
            <person name="Whitman W."/>
        </authorList>
    </citation>
    <scope>NUCLEOTIDE SEQUENCE [LARGE SCALE GENOMIC DNA]</scope>
    <source>
        <strain evidence="5 6">BL24</strain>
    </source>
</reference>
<organism evidence="5 6">
    <name type="scientific">Paenibacillus methanolicus</name>
    <dbReference type="NCBI Taxonomy" id="582686"/>
    <lineage>
        <taxon>Bacteria</taxon>
        <taxon>Bacillati</taxon>
        <taxon>Bacillota</taxon>
        <taxon>Bacilli</taxon>
        <taxon>Bacillales</taxon>
        <taxon>Paenibacillaceae</taxon>
        <taxon>Paenibacillus</taxon>
    </lineage>
</organism>
<dbReference type="GO" id="GO:0010855">
    <property type="term" value="F:adenylate cyclase inhibitor activity"/>
    <property type="evidence" value="ECO:0007669"/>
    <property type="project" value="TreeGrafter"/>
</dbReference>
<dbReference type="SMART" id="SM00237">
    <property type="entry name" value="Calx_beta"/>
    <property type="match status" value="1"/>
</dbReference>
<keyword evidence="1" id="KW-0732">Signal</keyword>
<dbReference type="GO" id="GO:0005737">
    <property type="term" value="C:cytoplasm"/>
    <property type="evidence" value="ECO:0007669"/>
    <property type="project" value="TreeGrafter"/>
</dbReference>
<dbReference type="GO" id="GO:0004930">
    <property type="term" value="F:G protein-coupled receptor activity"/>
    <property type="evidence" value="ECO:0007669"/>
    <property type="project" value="InterPro"/>
</dbReference>
<dbReference type="Proteomes" id="UP000323257">
    <property type="component" value="Unassembled WGS sequence"/>
</dbReference>
<dbReference type="AlphaFoldDB" id="A0A5S5BTA4"/>
<dbReference type="InterPro" id="IPR038081">
    <property type="entry name" value="CalX-like_sf"/>
</dbReference>
<dbReference type="RefSeq" id="WP_148932616.1">
    <property type="nucleotide sequence ID" value="NZ_VNHS01000012.1"/>
</dbReference>
<evidence type="ECO:0000256" key="1">
    <source>
        <dbReference type="ARBA" id="ARBA00022729"/>
    </source>
</evidence>
<gene>
    <name evidence="5" type="ORF">BCM02_112249</name>
</gene>
<dbReference type="Gene3D" id="2.60.40.2030">
    <property type="match status" value="1"/>
</dbReference>
<evidence type="ECO:0000259" key="4">
    <source>
        <dbReference type="SMART" id="SM00237"/>
    </source>
</evidence>
<feature type="domain" description="Calx-beta" evidence="4">
    <location>
        <begin position="364"/>
        <end position="465"/>
    </location>
</feature>
<dbReference type="Pfam" id="PF03160">
    <property type="entry name" value="Calx-beta"/>
    <property type="match status" value="1"/>
</dbReference>
<dbReference type="GO" id="GO:0016020">
    <property type="term" value="C:membrane"/>
    <property type="evidence" value="ECO:0007669"/>
    <property type="project" value="InterPro"/>
</dbReference>
<dbReference type="GO" id="GO:0001965">
    <property type="term" value="F:G-protein alpha-subunit binding"/>
    <property type="evidence" value="ECO:0007669"/>
    <property type="project" value="TreeGrafter"/>
</dbReference>
<evidence type="ECO:0000256" key="3">
    <source>
        <dbReference type="ARBA" id="ARBA00022837"/>
    </source>
</evidence>
<dbReference type="EMBL" id="VNHS01000012">
    <property type="protein sequence ID" value="TYP70269.1"/>
    <property type="molecule type" value="Genomic_DNA"/>
</dbReference>
<evidence type="ECO:0000256" key="2">
    <source>
        <dbReference type="ARBA" id="ARBA00022737"/>
    </source>
</evidence>
<evidence type="ECO:0000313" key="6">
    <source>
        <dbReference type="Proteomes" id="UP000323257"/>
    </source>
</evidence>